<accession>A0ACC3DNL3</accession>
<dbReference type="Proteomes" id="UP001186974">
    <property type="component" value="Unassembled WGS sequence"/>
</dbReference>
<evidence type="ECO:0000313" key="2">
    <source>
        <dbReference type="Proteomes" id="UP001186974"/>
    </source>
</evidence>
<organism evidence="1 2">
    <name type="scientific">Coniosporium uncinatum</name>
    <dbReference type="NCBI Taxonomy" id="93489"/>
    <lineage>
        <taxon>Eukaryota</taxon>
        <taxon>Fungi</taxon>
        <taxon>Dikarya</taxon>
        <taxon>Ascomycota</taxon>
        <taxon>Pezizomycotina</taxon>
        <taxon>Dothideomycetes</taxon>
        <taxon>Dothideomycetes incertae sedis</taxon>
        <taxon>Coniosporium</taxon>
    </lineage>
</organism>
<proteinExistence type="predicted"/>
<comment type="caution">
    <text evidence="1">The sequence shown here is derived from an EMBL/GenBank/DDBJ whole genome shotgun (WGS) entry which is preliminary data.</text>
</comment>
<keyword evidence="2" id="KW-1185">Reference proteome</keyword>
<gene>
    <name evidence="1" type="ORF">LTS18_008441</name>
</gene>
<dbReference type="EMBL" id="JAWDJW010002199">
    <property type="protein sequence ID" value="KAK3078101.1"/>
    <property type="molecule type" value="Genomic_DNA"/>
</dbReference>
<feature type="non-terminal residue" evidence="1">
    <location>
        <position position="236"/>
    </location>
</feature>
<protein>
    <submittedName>
        <fullName evidence="1">Uncharacterized protein</fullName>
    </submittedName>
</protein>
<sequence length="236" mass="26398">MTETALDNSTTATSNDDALQSPNPGQRQSWACNSCHISFDTGQAQREHMKDPWHVYNLRRRVAELSPISLDTFRDQVQKTKSKSAEKEMVREKTVDEETDHDVGSTRQCFFCPQNFDSDTDAELENTLDHMLTAHGLFIPDQTLVSSLEAFLGYLATQVRVWHECLYCGTTRGSTLAIQSHMRDSGHCMLNLEREPELLEFWECGGGSDGEGSIPDHVATPAMGDGEELQLRSGKV</sequence>
<reference evidence="1" key="1">
    <citation type="submission" date="2024-09" db="EMBL/GenBank/DDBJ databases">
        <title>Black Yeasts Isolated from many extreme environments.</title>
        <authorList>
            <person name="Coleine C."/>
            <person name="Stajich J.E."/>
            <person name="Selbmann L."/>
        </authorList>
    </citation>
    <scope>NUCLEOTIDE SEQUENCE</scope>
    <source>
        <strain evidence="1">CCFEE 5737</strain>
    </source>
</reference>
<evidence type="ECO:0000313" key="1">
    <source>
        <dbReference type="EMBL" id="KAK3078101.1"/>
    </source>
</evidence>
<name>A0ACC3DNL3_9PEZI</name>